<evidence type="ECO:0000256" key="4">
    <source>
        <dbReference type="SAM" id="MobiDB-lite"/>
    </source>
</evidence>
<protein>
    <submittedName>
        <fullName evidence="7">Sigma-54 dependent transcriptional regulator</fullName>
    </submittedName>
</protein>
<dbReference type="GO" id="GO:0006355">
    <property type="term" value="P:regulation of DNA-templated transcription"/>
    <property type="evidence" value="ECO:0007669"/>
    <property type="project" value="InterPro"/>
</dbReference>
<comment type="caution">
    <text evidence="7">The sequence shown here is derived from an EMBL/GenBank/DDBJ whole genome shotgun (WGS) entry which is preliminary data.</text>
</comment>
<gene>
    <name evidence="7" type="ORF">OV079_27520</name>
</gene>
<dbReference type="Proteomes" id="UP001150924">
    <property type="component" value="Unassembled WGS sequence"/>
</dbReference>
<dbReference type="PROSITE" id="PS50110">
    <property type="entry name" value="RESPONSE_REGULATORY"/>
    <property type="match status" value="1"/>
</dbReference>
<dbReference type="InterPro" id="IPR027417">
    <property type="entry name" value="P-loop_NTPase"/>
</dbReference>
<feature type="compositionally biased region" description="Low complexity" evidence="4">
    <location>
        <begin position="401"/>
        <end position="435"/>
    </location>
</feature>
<dbReference type="GO" id="GO:0000160">
    <property type="term" value="P:phosphorelay signal transduction system"/>
    <property type="evidence" value="ECO:0007669"/>
    <property type="project" value="InterPro"/>
</dbReference>
<sequence>MSQPSSPTRILVVDDEPSARAGLTHLLRDEGYDVQSAGDGFKALGRLEQFVPDIVLTDVRMPALGGMELLARLRERWPRISVIVMSGYCTVEGAVEAMRLGADDYLQKPLDFVQVLAVLQRVVERRTLAAEAEGVRSAVKSPSCEPDDDLIGHSRALREVLELAGQVAAAHLPVLISGERGTGKRSLARRIHQQSRRNGLLISLCCSTTDEVTLERELFGPDSRLLAADKGSLLLADIDALSLPLQGLLLRFLQTHRIPASDGHSTTADVRLLVSTSRDLATEVKQGRFRQDLLDRLDVIRLRLPPLRERREDIAALAAHFVKQHARRLGKRITGCTERVLMALFGFDWPGNVRQLRAASSERSSCRGDRSSSRATCRARRWRAAARPAPLRASRARHCGRSSATRSCRRSSTPAAAPARPRRSSASPRARSSTA</sequence>
<dbReference type="PANTHER" id="PTHR32071">
    <property type="entry name" value="TRANSCRIPTIONAL REGULATORY PROTEIN"/>
    <property type="match status" value="1"/>
</dbReference>
<dbReference type="Pfam" id="PF25601">
    <property type="entry name" value="AAA_lid_14"/>
    <property type="match status" value="1"/>
</dbReference>
<proteinExistence type="predicted"/>
<feature type="region of interest" description="Disordered" evidence="4">
    <location>
        <begin position="386"/>
        <end position="435"/>
    </location>
</feature>
<dbReference type="GO" id="GO:0005524">
    <property type="term" value="F:ATP binding"/>
    <property type="evidence" value="ECO:0007669"/>
    <property type="project" value="UniProtKB-KW"/>
</dbReference>
<evidence type="ECO:0000313" key="7">
    <source>
        <dbReference type="EMBL" id="MCY1009250.1"/>
    </source>
</evidence>
<reference evidence="7" key="1">
    <citation type="submission" date="2022-11" db="EMBL/GenBank/DDBJ databases">
        <title>Minimal conservation of predation-associated metabolite biosynthetic gene clusters underscores biosynthetic potential of Myxococcota including descriptions for ten novel species: Archangium lansinium sp. nov., Myxococcus landrumus sp. nov., Nannocystis bai.</title>
        <authorList>
            <person name="Ahearne A."/>
            <person name="Stevens C."/>
            <person name="Phillips K."/>
        </authorList>
    </citation>
    <scope>NUCLEOTIDE SEQUENCE</scope>
    <source>
        <strain evidence="7">Na p29</strain>
    </source>
</reference>
<accession>A0A9X3IZN7</accession>
<dbReference type="Gene3D" id="3.40.50.2300">
    <property type="match status" value="1"/>
</dbReference>
<keyword evidence="2" id="KW-0067">ATP-binding</keyword>
<evidence type="ECO:0000256" key="1">
    <source>
        <dbReference type="ARBA" id="ARBA00022741"/>
    </source>
</evidence>
<dbReference type="InterPro" id="IPR011006">
    <property type="entry name" value="CheY-like_superfamily"/>
</dbReference>
<dbReference type="SUPFAM" id="SSF52540">
    <property type="entry name" value="P-loop containing nucleoside triphosphate hydrolases"/>
    <property type="match status" value="1"/>
</dbReference>
<dbReference type="Pfam" id="PF00158">
    <property type="entry name" value="Sigma54_activat"/>
    <property type="match status" value="1"/>
</dbReference>
<dbReference type="InterPro" id="IPR001789">
    <property type="entry name" value="Sig_transdc_resp-reg_receiver"/>
</dbReference>
<feature type="modified residue" description="4-aspartylphosphate" evidence="3">
    <location>
        <position position="58"/>
    </location>
</feature>
<dbReference type="AlphaFoldDB" id="A0A9X3IZN7"/>
<dbReference type="Gene3D" id="3.40.50.300">
    <property type="entry name" value="P-loop containing nucleotide triphosphate hydrolases"/>
    <property type="match status" value="1"/>
</dbReference>
<dbReference type="EMBL" id="JAPNKE010000002">
    <property type="protein sequence ID" value="MCY1009250.1"/>
    <property type="molecule type" value="Genomic_DNA"/>
</dbReference>
<feature type="domain" description="Sigma-54 factor interaction" evidence="5">
    <location>
        <begin position="150"/>
        <end position="365"/>
    </location>
</feature>
<evidence type="ECO:0000256" key="3">
    <source>
        <dbReference type="PROSITE-ProRule" id="PRU00169"/>
    </source>
</evidence>
<evidence type="ECO:0000256" key="2">
    <source>
        <dbReference type="ARBA" id="ARBA00022840"/>
    </source>
</evidence>
<dbReference type="CDD" id="cd00009">
    <property type="entry name" value="AAA"/>
    <property type="match status" value="1"/>
</dbReference>
<dbReference type="RefSeq" id="WP_267771910.1">
    <property type="nucleotide sequence ID" value="NZ_JAPNKE010000002.1"/>
</dbReference>
<dbReference type="InterPro" id="IPR002078">
    <property type="entry name" value="Sigma_54_int"/>
</dbReference>
<keyword evidence="3" id="KW-0597">Phosphoprotein</keyword>
<feature type="domain" description="Response regulatory" evidence="6">
    <location>
        <begin position="9"/>
        <end position="123"/>
    </location>
</feature>
<dbReference type="Pfam" id="PF00072">
    <property type="entry name" value="Response_reg"/>
    <property type="match status" value="1"/>
</dbReference>
<keyword evidence="8" id="KW-1185">Reference proteome</keyword>
<dbReference type="Gene3D" id="1.10.8.60">
    <property type="match status" value="1"/>
</dbReference>
<dbReference type="SUPFAM" id="SSF52172">
    <property type="entry name" value="CheY-like"/>
    <property type="match status" value="1"/>
</dbReference>
<organism evidence="7 8">
    <name type="scientific">Nannocystis pusilla</name>
    <dbReference type="NCBI Taxonomy" id="889268"/>
    <lineage>
        <taxon>Bacteria</taxon>
        <taxon>Pseudomonadati</taxon>
        <taxon>Myxococcota</taxon>
        <taxon>Polyangia</taxon>
        <taxon>Nannocystales</taxon>
        <taxon>Nannocystaceae</taxon>
        <taxon>Nannocystis</taxon>
    </lineage>
</organism>
<keyword evidence="1" id="KW-0547">Nucleotide-binding</keyword>
<dbReference type="PROSITE" id="PS50045">
    <property type="entry name" value="SIGMA54_INTERACT_4"/>
    <property type="match status" value="1"/>
</dbReference>
<dbReference type="SMART" id="SM00448">
    <property type="entry name" value="REC"/>
    <property type="match status" value="1"/>
</dbReference>
<evidence type="ECO:0000313" key="8">
    <source>
        <dbReference type="Proteomes" id="UP001150924"/>
    </source>
</evidence>
<evidence type="ECO:0000259" key="6">
    <source>
        <dbReference type="PROSITE" id="PS50110"/>
    </source>
</evidence>
<dbReference type="PANTHER" id="PTHR32071:SF122">
    <property type="entry name" value="SIGMA FACTOR"/>
    <property type="match status" value="1"/>
</dbReference>
<evidence type="ECO:0000259" key="5">
    <source>
        <dbReference type="PROSITE" id="PS50045"/>
    </source>
</evidence>
<dbReference type="InterPro" id="IPR058031">
    <property type="entry name" value="AAA_lid_NorR"/>
</dbReference>
<name>A0A9X3IZN7_9BACT</name>